<dbReference type="SUPFAM" id="SSF52540">
    <property type="entry name" value="P-loop containing nucleoside triphosphate hydrolases"/>
    <property type="match status" value="1"/>
</dbReference>
<dbReference type="PROSITE" id="PS50893">
    <property type="entry name" value="ABC_TRANSPORTER_2"/>
    <property type="match status" value="1"/>
</dbReference>
<evidence type="ECO:0000259" key="4">
    <source>
        <dbReference type="PROSITE" id="PS50893"/>
    </source>
</evidence>
<dbReference type="EMBL" id="SMAO01000001">
    <property type="protein sequence ID" value="TCT24277.1"/>
    <property type="molecule type" value="Genomic_DNA"/>
</dbReference>
<dbReference type="SMART" id="SM00382">
    <property type="entry name" value="AAA"/>
    <property type="match status" value="1"/>
</dbReference>
<keyword evidence="3 5" id="KW-0067">ATP-binding</keyword>
<organism evidence="5 6">
    <name type="scientific">Thiobaca trueperi</name>
    <dbReference type="NCBI Taxonomy" id="127458"/>
    <lineage>
        <taxon>Bacteria</taxon>
        <taxon>Pseudomonadati</taxon>
        <taxon>Pseudomonadota</taxon>
        <taxon>Gammaproteobacteria</taxon>
        <taxon>Chromatiales</taxon>
        <taxon>Chromatiaceae</taxon>
        <taxon>Thiobaca</taxon>
    </lineage>
</organism>
<proteinExistence type="predicted"/>
<dbReference type="InterPro" id="IPR003439">
    <property type="entry name" value="ABC_transporter-like_ATP-bd"/>
</dbReference>
<dbReference type="Pfam" id="PF00005">
    <property type="entry name" value="ABC_tran"/>
    <property type="match status" value="1"/>
</dbReference>
<evidence type="ECO:0000313" key="6">
    <source>
        <dbReference type="Proteomes" id="UP000295717"/>
    </source>
</evidence>
<dbReference type="AlphaFoldDB" id="A0A4R3N706"/>
<keyword evidence="1" id="KW-0813">Transport</keyword>
<keyword evidence="6" id="KW-1185">Reference proteome</keyword>
<keyword evidence="2" id="KW-0547">Nucleotide-binding</keyword>
<dbReference type="InterPro" id="IPR017871">
    <property type="entry name" value="ABC_transporter-like_CS"/>
</dbReference>
<dbReference type="GO" id="GO:0016887">
    <property type="term" value="F:ATP hydrolysis activity"/>
    <property type="evidence" value="ECO:0007669"/>
    <property type="project" value="InterPro"/>
</dbReference>
<dbReference type="GO" id="GO:0005524">
    <property type="term" value="F:ATP binding"/>
    <property type="evidence" value="ECO:0007669"/>
    <property type="project" value="UniProtKB-KW"/>
</dbReference>
<evidence type="ECO:0000256" key="3">
    <source>
        <dbReference type="ARBA" id="ARBA00022840"/>
    </source>
</evidence>
<comment type="caution">
    <text evidence="5">The sequence shown here is derived from an EMBL/GenBank/DDBJ whole genome shotgun (WGS) entry which is preliminary data.</text>
</comment>
<protein>
    <submittedName>
        <fullName evidence="5">Phosphonate transport system ATP-binding protein</fullName>
    </submittedName>
</protein>
<reference evidence="5 6" key="1">
    <citation type="submission" date="2019-03" db="EMBL/GenBank/DDBJ databases">
        <title>Genomic Encyclopedia of Type Strains, Phase IV (KMG-IV): sequencing the most valuable type-strain genomes for metagenomic binning, comparative biology and taxonomic classification.</title>
        <authorList>
            <person name="Goeker M."/>
        </authorList>
    </citation>
    <scope>NUCLEOTIDE SEQUENCE [LARGE SCALE GENOMIC DNA]</scope>
    <source>
        <strain evidence="5 6">DSM 13587</strain>
    </source>
</reference>
<dbReference type="Proteomes" id="UP000295717">
    <property type="component" value="Unassembled WGS sequence"/>
</dbReference>
<evidence type="ECO:0000256" key="1">
    <source>
        <dbReference type="ARBA" id="ARBA00022448"/>
    </source>
</evidence>
<feature type="domain" description="ABC transporter" evidence="4">
    <location>
        <begin position="15"/>
        <end position="255"/>
    </location>
</feature>
<dbReference type="PANTHER" id="PTHR43023:SF3">
    <property type="entry name" value="PROTEIN TRIGALACTOSYLDIACYLGLYCEROL 3, CHLOROPLASTIC"/>
    <property type="match status" value="1"/>
</dbReference>
<dbReference type="OrthoDB" id="9802264at2"/>
<evidence type="ECO:0000256" key="2">
    <source>
        <dbReference type="ARBA" id="ARBA00022741"/>
    </source>
</evidence>
<evidence type="ECO:0000313" key="5">
    <source>
        <dbReference type="EMBL" id="TCT24277.1"/>
    </source>
</evidence>
<dbReference type="InterPro" id="IPR027417">
    <property type="entry name" value="P-loop_NTPase"/>
</dbReference>
<dbReference type="PANTHER" id="PTHR43023">
    <property type="entry name" value="PROTEIN TRIGALACTOSYLDIACYLGLYCEROL 3, CHLOROPLASTIC"/>
    <property type="match status" value="1"/>
</dbReference>
<name>A0A4R3N706_9GAMM</name>
<sequence length="267" mass="28521">MGVVQGPAQQTRPSLLLRDIQVHRGRQTVLKGLSLTIATGAITVIVGPSGVGKSTLMGVLNGLIRPVAGEVSVAGLGPLSDPGVLREHRRRTATVFQEHALIDRLTALDNVLLGMADRRHPLSPLPWPADLQRRAAQALLEVGLLHRVNARADTLSGGERQRVGIARALVRNPSLLLGDEPFSAVDPALTRRLGDEFKSLVSGAGITVVLVLHQIDIARRLADRIVGLADGRVAFDGPPETFDTAAQSRVFPRHELQHDSPASQSTS</sequence>
<accession>A0A4R3N706</accession>
<dbReference type="InterPro" id="IPR003593">
    <property type="entry name" value="AAA+_ATPase"/>
</dbReference>
<dbReference type="PROSITE" id="PS00211">
    <property type="entry name" value="ABC_TRANSPORTER_1"/>
    <property type="match status" value="1"/>
</dbReference>
<dbReference type="RefSeq" id="WP_132975544.1">
    <property type="nucleotide sequence ID" value="NZ_SMAO01000001.1"/>
</dbReference>
<dbReference type="Gene3D" id="3.40.50.300">
    <property type="entry name" value="P-loop containing nucleotide triphosphate hydrolases"/>
    <property type="match status" value="1"/>
</dbReference>
<gene>
    <name evidence="5" type="ORF">EDC35_101599</name>
</gene>